<protein>
    <submittedName>
        <fullName evidence="2">Thioredoxin domain-containing protein</fullName>
    </submittedName>
</protein>
<evidence type="ECO:0000313" key="2">
    <source>
        <dbReference type="WBParaSite" id="PgR020_g063_t06"/>
    </source>
</evidence>
<dbReference type="Proteomes" id="UP000887569">
    <property type="component" value="Unplaced"/>
</dbReference>
<dbReference type="AlphaFoldDB" id="A0A915AYU0"/>
<organism evidence="1 2">
    <name type="scientific">Parascaris univalens</name>
    <name type="common">Nematode worm</name>
    <dbReference type="NCBI Taxonomy" id="6257"/>
    <lineage>
        <taxon>Eukaryota</taxon>
        <taxon>Metazoa</taxon>
        <taxon>Ecdysozoa</taxon>
        <taxon>Nematoda</taxon>
        <taxon>Chromadorea</taxon>
        <taxon>Rhabditida</taxon>
        <taxon>Spirurina</taxon>
        <taxon>Ascaridomorpha</taxon>
        <taxon>Ascaridoidea</taxon>
        <taxon>Ascarididae</taxon>
        <taxon>Parascaris</taxon>
    </lineage>
</organism>
<proteinExistence type="predicted"/>
<evidence type="ECO:0000313" key="1">
    <source>
        <dbReference type="Proteomes" id="UP000887569"/>
    </source>
</evidence>
<keyword evidence="1" id="KW-1185">Reference proteome</keyword>
<name>A0A915AYU0_PARUN</name>
<accession>A0A915AYU0</accession>
<dbReference type="PROSITE" id="PS51257">
    <property type="entry name" value="PROKAR_LIPOPROTEIN"/>
    <property type="match status" value="1"/>
</dbReference>
<reference evidence="2" key="1">
    <citation type="submission" date="2022-11" db="UniProtKB">
        <authorList>
            <consortium name="WormBaseParasite"/>
        </authorList>
    </citation>
    <scope>IDENTIFICATION</scope>
</reference>
<dbReference type="WBParaSite" id="PgR020_g063_t06">
    <property type="protein sequence ID" value="PgR020_g063_t06"/>
    <property type="gene ID" value="PgR020_g063"/>
</dbReference>
<sequence>MCVNVRDGCSPHHMLLACYRIIDQAQSVLGEIR</sequence>